<protein>
    <submittedName>
        <fullName evidence="1">Uncharacterized protein</fullName>
    </submittedName>
</protein>
<dbReference type="EMBL" id="WERX01000035">
    <property type="protein sequence ID" value="MDV7695026.1"/>
    <property type="molecule type" value="Genomic_DNA"/>
</dbReference>
<evidence type="ECO:0000313" key="4">
    <source>
        <dbReference type="Proteomes" id="UP001275867"/>
    </source>
</evidence>
<dbReference type="RefSeq" id="WP_068806147.1">
    <property type="nucleotide sequence ID" value="NZ_CP158977.1"/>
</dbReference>
<keyword evidence="3" id="KW-1185">Reference proteome</keyword>
<reference evidence="2 3" key="1">
    <citation type="submission" date="2016-05" db="EMBL/GenBank/DDBJ databases">
        <title>Draft genome sequence of Pediococcus parvulus 2.6, a probiotic beta-glucan producer strain.</title>
        <authorList>
            <person name="Mohedano M.L."/>
            <person name="Perez-Ramos A."/>
            <person name="Duenas M.T."/>
            <person name="Lamontanara A."/>
            <person name="Orru L."/>
            <person name="Spano G."/>
            <person name="Capozzi V."/>
            <person name="Lopez P."/>
        </authorList>
    </citation>
    <scope>NUCLEOTIDE SEQUENCE [LARGE SCALE GENOMIC DNA]</scope>
    <source>
        <strain evidence="2 3">2.6</strain>
    </source>
</reference>
<proteinExistence type="predicted"/>
<dbReference type="EMBL" id="LXND01000040">
    <property type="protein sequence ID" value="OAD64223.1"/>
    <property type="molecule type" value="Genomic_DNA"/>
</dbReference>
<dbReference type="GeneID" id="93383786"/>
<evidence type="ECO:0000313" key="2">
    <source>
        <dbReference type="EMBL" id="OAD64223.1"/>
    </source>
</evidence>
<evidence type="ECO:0000313" key="1">
    <source>
        <dbReference type="EMBL" id="MDV7695026.1"/>
    </source>
</evidence>
<gene>
    <name evidence="2" type="ORF">A7K95_05935</name>
    <name evidence="1" type="ORF">GA842_09205</name>
</gene>
<organism evidence="1 4">
    <name type="scientific">Pediococcus parvulus</name>
    <dbReference type="NCBI Taxonomy" id="54062"/>
    <lineage>
        <taxon>Bacteria</taxon>
        <taxon>Bacillati</taxon>
        <taxon>Bacillota</taxon>
        <taxon>Bacilli</taxon>
        <taxon>Lactobacillales</taxon>
        <taxon>Lactobacillaceae</taxon>
        <taxon>Pediococcus</taxon>
    </lineage>
</organism>
<dbReference type="AlphaFoldDB" id="A0AAP5TDG3"/>
<comment type="caution">
    <text evidence="1">The sequence shown here is derived from an EMBL/GenBank/DDBJ whole genome shotgun (WGS) entry which is preliminary data.</text>
</comment>
<accession>A0AAP5TDG3</accession>
<name>A0AAP5TDG3_9LACO</name>
<sequence>MASEIVFFNPGDSLGNFHDYNEAVRSGQLYRHKDETPHELVIATDPKNDEEYLIFYAKDAVDPANNKDKHGTKYNISKHL</sequence>
<reference evidence="1" key="2">
    <citation type="submission" date="2019-10" db="EMBL/GenBank/DDBJ databases">
        <title>Malate fermentation in French cider.</title>
        <authorList>
            <person name="Cousin F.J."/>
            <person name="Medina Fernandez S."/>
            <person name="Misery B."/>
            <person name="Laplace J.-M."/>
            <person name="Cretenet M."/>
        </authorList>
    </citation>
    <scope>NUCLEOTIDE SEQUENCE</scope>
    <source>
        <strain evidence="1">UCMA15901</strain>
    </source>
</reference>
<evidence type="ECO:0000313" key="3">
    <source>
        <dbReference type="Proteomes" id="UP000077280"/>
    </source>
</evidence>
<dbReference type="Proteomes" id="UP000077280">
    <property type="component" value="Unassembled WGS sequence"/>
</dbReference>
<dbReference type="Proteomes" id="UP001275867">
    <property type="component" value="Unassembled WGS sequence"/>
</dbReference>